<evidence type="ECO:0000313" key="1">
    <source>
        <dbReference type="EMBL" id="KAH1107309.1"/>
    </source>
</evidence>
<dbReference type="AlphaFoldDB" id="A0A9D4ACZ0"/>
<keyword evidence="2" id="KW-1185">Reference proteome</keyword>
<organism evidence="1 2">
    <name type="scientific">Gossypium stocksii</name>
    <dbReference type="NCBI Taxonomy" id="47602"/>
    <lineage>
        <taxon>Eukaryota</taxon>
        <taxon>Viridiplantae</taxon>
        <taxon>Streptophyta</taxon>
        <taxon>Embryophyta</taxon>
        <taxon>Tracheophyta</taxon>
        <taxon>Spermatophyta</taxon>
        <taxon>Magnoliopsida</taxon>
        <taxon>eudicotyledons</taxon>
        <taxon>Gunneridae</taxon>
        <taxon>Pentapetalae</taxon>
        <taxon>rosids</taxon>
        <taxon>malvids</taxon>
        <taxon>Malvales</taxon>
        <taxon>Malvaceae</taxon>
        <taxon>Malvoideae</taxon>
        <taxon>Gossypium</taxon>
    </lineage>
</organism>
<gene>
    <name evidence="1" type="ORF">J1N35_011077</name>
</gene>
<reference evidence="1 2" key="1">
    <citation type="journal article" date="2021" name="Plant Biotechnol. J.">
        <title>Multi-omics assisted identification of the key and species-specific regulatory components of drought-tolerant mechanisms in Gossypium stocksii.</title>
        <authorList>
            <person name="Yu D."/>
            <person name="Ke L."/>
            <person name="Zhang D."/>
            <person name="Wu Y."/>
            <person name="Sun Y."/>
            <person name="Mei J."/>
            <person name="Sun J."/>
            <person name="Sun Y."/>
        </authorList>
    </citation>
    <scope>NUCLEOTIDE SEQUENCE [LARGE SCALE GENOMIC DNA]</scope>
    <source>
        <strain evidence="2">cv. E1</strain>
        <tissue evidence="1">Leaf</tissue>
    </source>
</reference>
<sequence length="103" mass="11236">MDGSAFWVKRHKRRSTLTTPIVEDYHFVSTLGPSVLTFPACSADILYVPLGLLDTCLRITRSFLILGLASSTSSAPVSHDSGLLVRLAILLANTVHPSYEVHL</sequence>
<comment type="caution">
    <text evidence="1">The sequence shown here is derived from an EMBL/GenBank/DDBJ whole genome shotgun (WGS) entry which is preliminary data.</text>
</comment>
<proteinExistence type="predicted"/>
<protein>
    <submittedName>
        <fullName evidence="1">Uncharacterized protein</fullName>
    </submittedName>
</protein>
<evidence type="ECO:0000313" key="2">
    <source>
        <dbReference type="Proteomes" id="UP000828251"/>
    </source>
</evidence>
<dbReference type="EMBL" id="JAIQCV010000004">
    <property type="protein sequence ID" value="KAH1107309.1"/>
    <property type="molecule type" value="Genomic_DNA"/>
</dbReference>
<name>A0A9D4ACZ0_9ROSI</name>
<dbReference type="Proteomes" id="UP000828251">
    <property type="component" value="Unassembled WGS sequence"/>
</dbReference>
<accession>A0A9D4ACZ0</accession>